<name>A0A974HJS9_XENLA</name>
<dbReference type="Proteomes" id="UP000694892">
    <property type="component" value="Chromosome 5L"/>
</dbReference>
<dbReference type="EMBL" id="CM004474">
    <property type="protein sequence ID" value="OCT80086.1"/>
    <property type="molecule type" value="Genomic_DNA"/>
</dbReference>
<dbReference type="AlphaFoldDB" id="A0A974HJS9"/>
<sequence>MSGHPEENTVLEVLFHKIGSSNHLDYFNGYVIYILQYWEFEGEQIMQNNVTDLLYCTLYCNTLAHIVGGLLV</sequence>
<protein>
    <submittedName>
        <fullName evidence="1">Uncharacterized protein</fullName>
    </submittedName>
</protein>
<proteinExistence type="predicted"/>
<evidence type="ECO:0000313" key="2">
    <source>
        <dbReference type="Proteomes" id="UP000694892"/>
    </source>
</evidence>
<accession>A0A974HJS9</accession>
<gene>
    <name evidence="1" type="ORF">XELAEV_18026890mg</name>
</gene>
<reference evidence="2" key="1">
    <citation type="journal article" date="2016" name="Nature">
        <title>Genome evolution in the allotetraploid frog Xenopus laevis.</title>
        <authorList>
            <person name="Session A.M."/>
            <person name="Uno Y."/>
            <person name="Kwon T."/>
            <person name="Chapman J.A."/>
            <person name="Toyoda A."/>
            <person name="Takahashi S."/>
            <person name="Fukui A."/>
            <person name="Hikosaka A."/>
            <person name="Suzuki A."/>
            <person name="Kondo M."/>
            <person name="van Heeringen S.J."/>
            <person name="Quigley I."/>
            <person name="Heinz S."/>
            <person name="Ogino H."/>
            <person name="Ochi H."/>
            <person name="Hellsten U."/>
            <person name="Lyons J.B."/>
            <person name="Simakov O."/>
            <person name="Putnam N."/>
            <person name="Stites J."/>
            <person name="Kuroki Y."/>
            <person name="Tanaka T."/>
            <person name="Michiue T."/>
            <person name="Watanabe M."/>
            <person name="Bogdanovic O."/>
            <person name="Lister R."/>
            <person name="Georgiou G."/>
            <person name="Paranjpe S.S."/>
            <person name="van Kruijsbergen I."/>
            <person name="Shu S."/>
            <person name="Carlson J."/>
            <person name="Kinoshita T."/>
            <person name="Ohta Y."/>
            <person name="Mawaribuchi S."/>
            <person name="Jenkins J."/>
            <person name="Grimwood J."/>
            <person name="Schmutz J."/>
            <person name="Mitros T."/>
            <person name="Mozaffari S.V."/>
            <person name="Suzuki Y."/>
            <person name="Haramoto Y."/>
            <person name="Yamamoto T.S."/>
            <person name="Takagi C."/>
            <person name="Heald R."/>
            <person name="Miller K."/>
            <person name="Haudenschild C."/>
            <person name="Kitzman J."/>
            <person name="Nakayama T."/>
            <person name="Izutsu Y."/>
            <person name="Robert J."/>
            <person name="Fortriede J."/>
            <person name="Burns K."/>
            <person name="Lotay V."/>
            <person name="Karimi K."/>
            <person name="Yasuoka Y."/>
            <person name="Dichmann D.S."/>
            <person name="Flajnik M.F."/>
            <person name="Houston D.W."/>
            <person name="Shendure J."/>
            <person name="DuPasquier L."/>
            <person name="Vize P.D."/>
            <person name="Zorn A.M."/>
            <person name="Ito M."/>
            <person name="Marcotte E.M."/>
            <person name="Wallingford J.B."/>
            <person name="Ito Y."/>
            <person name="Asashima M."/>
            <person name="Ueno N."/>
            <person name="Matsuda Y."/>
            <person name="Veenstra G.J."/>
            <person name="Fujiyama A."/>
            <person name="Harland R.M."/>
            <person name="Taira M."/>
            <person name="Rokhsar D.S."/>
        </authorList>
    </citation>
    <scope>NUCLEOTIDE SEQUENCE [LARGE SCALE GENOMIC DNA]</scope>
    <source>
        <strain evidence="2">J</strain>
    </source>
</reference>
<evidence type="ECO:0000313" key="1">
    <source>
        <dbReference type="EMBL" id="OCT80086.1"/>
    </source>
</evidence>
<organism evidence="1 2">
    <name type="scientific">Xenopus laevis</name>
    <name type="common">African clawed frog</name>
    <dbReference type="NCBI Taxonomy" id="8355"/>
    <lineage>
        <taxon>Eukaryota</taxon>
        <taxon>Metazoa</taxon>
        <taxon>Chordata</taxon>
        <taxon>Craniata</taxon>
        <taxon>Vertebrata</taxon>
        <taxon>Euteleostomi</taxon>
        <taxon>Amphibia</taxon>
        <taxon>Batrachia</taxon>
        <taxon>Anura</taxon>
        <taxon>Pipoidea</taxon>
        <taxon>Pipidae</taxon>
        <taxon>Xenopodinae</taxon>
        <taxon>Xenopus</taxon>
        <taxon>Xenopus</taxon>
    </lineage>
</organism>